<proteinExistence type="predicted"/>
<dbReference type="STRING" id="1423770.FD29_GL001561"/>
<keyword evidence="2" id="KW-1185">Reference proteome</keyword>
<dbReference type="InterPro" id="IPR052552">
    <property type="entry name" value="YeaO-like"/>
</dbReference>
<accession>A0A0R1QS20</accession>
<evidence type="ECO:0000313" key="1">
    <source>
        <dbReference type="EMBL" id="KRL44866.1"/>
    </source>
</evidence>
<name>A0A0R1QS20_9LACO</name>
<dbReference type="PANTHER" id="PTHR36849:SF1">
    <property type="entry name" value="CYTOPLASMIC PROTEIN"/>
    <property type="match status" value="1"/>
</dbReference>
<evidence type="ECO:0000313" key="2">
    <source>
        <dbReference type="Proteomes" id="UP000050872"/>
    </source>
</evidence>
<dbReference type="PATRIC" id="fig|1423770.3.peg.1599"/>
<evidence type="ECO:0008006" key="3">
    <source>
        <dbReference type="Google" id="ProtNLM"/>
    </source>
</evidence>
<gene>
    <name evidence="1" type="ORF">FD29_GL001561</name>
</gene>
<dbReference type="AlphaFoldDB" id="A0A0R1QS20"/>
<dbReference type="EMBL" id="AZEZ01000027">
    <property type="protein sequence ID" value="KRL44866.1"/>
    <property type="molecule type" value="Genomic_DNA"/>
</dbReference>
<protein>
    <recommendedName>
        <fullName evidence="3">Uroporphyrin-III c-methyltransferase</fullName>
    </recommendedName>
</protein>
<dbReference type="Proteomes" id="UP000050872">
    <property type="component" value="Unassembled WGS sequence"/>
</dbReference>
<dbReference type="Pfam" id="PF04343">
    <property type="entry name" value="DUF488"/>
    <property type="match status" value="1"/>
</dbReference>
<sequence>MSAKKGKKDVKNNRNSFDTIMLIKRRFVKMTKLILKRIYDKELPAGYRVLVDRLWPRGMSKVRAQLDLWAKQIAPSAELRKWFSHDPAKYPEFKNKYLDEINNNPYTEEFLNELKAALKTQDVLILYSAKDEEHNDAVVLMEYLNTKI</sequence>
<organism evidence="1 2">
    <name type="scientific">Companilactobacillus mindensis DSM 14500</name>
    <dbReference type="NCBI Taxonomy" id="1423770"/>
    <lineage>
        <taxon>Bacteria</taxon>
        <taxon>Bacillati</taxon>
        <taxon>Bacillota</taxon>
        <taxon>Bacilli</taxon>
        <taxon>Lactobacillales</taxon>
        <taxon>Lactobacillaceae</taxon>
        <taxon>Companilactobacillus</taxon>
    </lineage>
</organism>
<dbReference type="InterPro" id="IPR007438">
    <property type="entry name" value="DUF488"/>
</dbReference>
<dbReference type="PANTHER" id="PTHR36849">
    <property type="entry name" value="CYTOPLASMIC PROTEIN-RELATED"/>
    <property type="match status" value="1"/>
</dbReference>
<comment type="caution">
    <text evidence="1">The sequence shown here is derived from an EMBL/GenBank/DDBJ whole genome shotgun (WGS) entry which is preliminary data.</text>
</comment>
<reference evidence="1 2" key="1">
    <citation type="journal article" date="2015" name="Genome Announc.">
        <title>Expanding the biotechnology potential of lactobacilli through comparative genomics of 213 strains and associated genera.</title>
        <authorList>
            <person name="Sun Z."/>
            <person name="Harris H.M."/>
            <person name="McCann A."/>
            <person name="Guo C."/>
            <person name="Argimon S."/>
            <person name="Zhang W."/>
            <person name="Yang X."/>
            <person name="Jeffery I.B."/>
            <person name="Cooney J.C."/>
            <person name="Kagawa T.F."/>
            <person name="Liu W."/>
            <person name="Song Y."/>
            <person name="Salvetti E."/>
            <person name="Wrobel A."/>
            <person name="Rasinkangas P."/>
            <person name="Parkhill J."/>
            <person name="Rea M.C."/>
            <person name="O'Sullivan O."/>
            <person name="Ritari J."/>
            <person name="Douillard F.P."/>
            <person name="Paul Ross R."/>
            <person name="Yang R."/>
            <person name="Briner A.E."/>
            <person name="Felis G.E."/>
            <person name="de Vos W.M."/>
            <person name="Barrangou R."/>
            <person name="Klaenhammer T.R."/>
            <person name="Caufield P.W."/>
            <person name="Cui Y."/>
            <person name="Zhang H."/>
            <person name="O'Toole P.W."/>
        </authorList>
    </citation>
    <scope>NUCLEOTIDE SEQUENCE [LARGE SCALE GENOMIC DNA]</scope>
    <source>
        <strain evidence="1 2">DSM 14500</strain>
    </source>
</reference>